<evidence type="ECO:0000256" key="5">
    <source>
        <dbReference type="ARBA" id="ARBA00023136"/>
    </source>
</evidence>
<dbReference type="GO" id="GO:0006924">
    <property type="term" value="P:activation-induced cell death of T cells"/>
    <property type="evidence" value="ECO:0007669"/>
    <property type="project" value="TreeGrafter"/>
</dbReference>
<feature type="transmembrane region" description="Helical" evidence="10">
    <location>
        <begin position="165"/>
        <end position="185"/>
    </location>
</feature>
<dbReference type="InterPro" id="IPR001368">
    <property type="entry name" value="TNFR/NGFR_Cys_rich_reg"/>
</dbReference>
<evidence type="ECO:0000256" key="1">
    <source>
        <dbReference type="ARBA" id="ARBA00004370"/>
    </source>
</evidence>
<feature type="disulfide bond" evidence="9">
    <location>
        <begin position="138"/>
        <end position="151"/>
    </location>
</feature>
<feature type="repeat" description="TNFR-Cys" evidence="9">
    <location>
        <begin position="74"/>
        <end position="116"/>
    </location>
</feature>
<keyword evidence="14" id="KW-1185">Reference proteome</keyword>
<dbReference type="GO" id="GO:0009897">
    <property type="term" value="C:external side of plasma membrane"/>
    <property type="evidence" value="ECO:0007669"/>
    <property type="project" value="TreeGrafter"/>
</dbReference>
<keyword evidence="6 9" id="KW-1015">Disulfide bond</keyword>
<comment type="caution">
    <text evidence="13">The sequence shown here is derived from an EMBL/GenBank/DDBJ whole genome shotgun (WGS) entry which is preliminary data.</text>
</comment>
<evidence type="ECO:0000256" key="9">
    <source>
        <dbReference type="PROSITE-ProRule" id="PRU00206"/>
    </source>
</evidence>
<keyword evidence="7" id="KW-0675">Receptor</keyword>
<comment type="subcellular location">
    <subcellularLocation>
        <location evidence="1">Membrane</location>
    </subcellularLocation>
</comment>
<comment type="caution">
    <text evidence="9">Lacks conserved residue(s) required for the propagation of feature annotation.</text>
</comment>
<proteinExistence type="predicted"/>
<name>A0A9D3MX65_ANGAN</name>
<keyword evidence="10" id="KW-1133">Transmembrane helix</keyword>
<organism evidence="13 14">
    <name type="scientific">Anguilla anguilla</name>
    <name type="common">European freshwater eel</name>
    <name type="synonym">Muraena anguilla</name>
    <dbReference type="NCBI Taxonomy" id="7936"/>
    <lineage>
        <taxon>Eukaryota</taxon>
        <taxon>Metazoa</taxon>
        <taxon>Chordata</taxon>
        <taxon>Craniata</taxon>
        <taxon>Vertebrata</taxon>
        <taxon>Euteleostomi</taxon>
        <taxon>Actinopterygii</taxon>
        <taxon>Neopterygii</taxon>
        <taxon>Teleostei</taxon>
        <taxon>Anguilliformes</taxon>
        <taxon>Anguillidae</taxon>
        <taxon>Anguilla</taxon>
    </lineage>
</organism>
<dbReference type="GO" id="GO:0097192">
    <property type="term" value="P:extrinsic apoptotic signaling pathway in absence of ligand"/>
    <property type="evidence" value="ECO:0007669"/>
    <property type="project" value="TreeGrafter"/>
</dbReference>
<accession>A0A9D3MX65</accession>
<dbReference type="SUPFAM" id="SSF57586">
    <property type="entry name" value="TNF receptor-like"/>
    <property type="match status" value="2"/>
</dbReference>
<protein>
    <recommendedName>
        <fullName evidence="12">TNFR-Cys domain-containing protein</fullName>
    </recommendedName>
</protein>
<dbReference type="AlphaFoldDB" id="A0A9D3MX65"/>
<reference evidence="13" key="1">
    <citation type="submission" date="2021-01" db="EMBL/GenBank/DDBJ databases">
        <title>A chromosome-scale assembly of European eel, Anguilla anguilla.</title>
        <authorList>
            <person name="Henkel C."/>
            <person name="Jong-Raadsen S.A."/>
            <person name="Dufour S."/>
            <person name="Weltzien F.-A."/>
            <person name="Palstra A.P."/>
            <person name="Pelster B."/>
            <person name="Spaink H.P."/>
            <person name="Van Den Thillart G.E."/>
            <person name="Jansen H."/>
            <person name="Zahm M."/>
            <person name="Klopp C."/>
            <person name="Cedric C."/>
            <person name="Louis A."/>
            <person name="Berthelot C."/>
            <person name="Parey E."/>
            <person name="Roest Crollius H."/>
            <person name="Montfort J."/>
            <person name="Robinson-Rechavi M."/>
            <person name="Bucao C."/>
            <person name="Bouchez O."/>
            <person name="Gislard M."/>
            <person name="Lluch J."/>
            <person name="Milhes M."/>
            <person name="Lampietro C."/>
            <person name="Lopez Roques C."/>
            <person name="Donnadieu C."/>
            <person name="Braasch I."/>
            <person name="Desvignes T."/>
            <person name="Postlethwait J."/>
            <person name="Bobe J."/>
            <person name="Guiguen Y."/>
            <person name="Dirks R."/>
        </authorList>
    </citation>
    <scope>NUCLEOTIDE SEQUENCE</scope>
    <source>
        <strain evidence="13">Tag_6206</strain>
        <tissue evidence="13">Liver</tissue>
    </source>
</reference>
<dbReference type="PRINTS" id="PR01680">
    <property type="entry name" value="TNFACTORR6"/>
</dbReference>
<evidence type="ECO:0000256" key="11">
    <source>
        <dbReference type="SAM" id="SignalP"/>
    </source>
</evidence>
<evidence type="ECO:0000256" key="3">
    <source>
        <dbReference type="ARBA" id="ARBA00022729"/>
    </source>
</evidence>
<evidence type="ECO:0000256" key="7">
    <source>
        <dbReference type="ARBA" id="ARBA00023170"/>
    </source>
</evidence>
<dbReference type="InterPro" id="IPR008063">
    <property type="entry name" value="Fas_rcpt"/>
</dbReference>
<dbReference type="GO" id="GO:0097049">
    <property type="term" value="P:motor neuron apoptotic process"/>
    <property type="evidence" value="ECO:0007669"/>
    <property type="project" value="TreeGrafter"/>
</dbReference>
<evidence type="ECO:0000313" key="13">
    <source>
        <dbReference type="EMBL" id="KAG5855441.1"/>
    </source>
</evidence>
<dbReference type="GO" id="GO:0032872">
    <property type="term" value="P:regulation of stress-activated MAPK cascade"/>
    <property type="evidence" value="ECO:0007669"/>
    <property type="project" value="TreeGrafter"/>
</dbReference>
<keyword evidence="8" id="KW-0325">Glycoprotein</keyword>
<dbReference type="PROSITE" id="PS00652">
    <property type="entry name" value="TNFR_NGFR_1"/>
    <property type="match status" value="1"/>
</dbReference>
<dbReference type="GO" id="GO:0045121">
    <property type="term" value="C:membrane raft"/>
    <property type="evidence" value="ECO:0007669"/>
    <property type="project" value="TreeGrafter"/>
</dbReference>
<feature type="chain" id="PRO_5039634557" description="TNFR-Cys domain-containing protein" evidence="11">
    <location>
        <begin position="21"/>
        <end position="244"/>
    </location>
</feature>
<keyword evidence="2" id="KW-0053">Apoptosis</keyword>
<dbReference type="GO" id="GO:0043066">
    <property type="term" value="P:negative regulation of apoptotic process"/>
    <property type="evidence" value="ECO:0007669"/>
    <property type="project" value="TreeGrafter"/>
</dbReference>
<dbReference type="GO" id="GO:0005031">
    <property type="term" value="F:tumor necrosis factor receptor activity"/>
    <property type="evidence" value="ECO:0007669"/>
    <property type="project" value="TreeGrafter"/>
</dbReference>
<evidence type="ECO:0000256" key="4">
    <source>
        <dbReference type="ARBA" id="ARBA00022737"/>
    </source>
</evidence>
<dbReference type="GO" id="GO:0006955">
    <property type="term" value="P:immune response"/>
    <property type="evidence" value="ECO:0007669"/>
    <property type="project" value="InterPro"/>
</dbReference>
<feature type="domain" description="TNFR-Cys" evidence="12">
    <location>
        <begin position="117"/>
        <end position="159"/>
    </location>
</feature>
<dbReference type="PROSITE" id="PS50050">
    <property type="entry name" value="TNFR_NGFR_2"/>
    <property type="match status" value="2"/>
</dbReference>
<dbReference type="SMART" id="SM00208">
    <property type="entry name" value="TNFR"/>
    <property type="match status" value="3"/>
</dbReference>
<evidence type="ECO:0000256" key="2">
    <source>
        <dbReference type="ARBA" id="ARBA00022703"/>
    </source>
</evidence>
<evidence type="ECO:0000259" key="12">
    <source>
        <dbReference type="PROSITE" id="PS50050"/>
    </source>
</evidence>
<keyword evidence="3 11" id="KW-0732">Signal</keyword>
<evidence type="ECO:0000256" key="6">
    <source>
        <dbReference type="ARBA" id="ARBA00023157"/>
    </source>
</evidence>
<dbReference type="PANTHER" id="PTHR46874">
    <property type="entry name" value="TUMOR NECROSIS FACTOR RECEPTOR SUPERFAMILY MEMBER 6"/>
    <property type="match status" value="1"/>
</dbReference>
<feature type="disulfide bond" evidence="9">
    <location>
        <begin position="75"/>
        <end position="90"/>
    </location>
</feature>
<feature type="disulfide bond" evidence="9">
    <location>
        <begin position="141"/>
        <end position="159"/>
    </location>
</feature>
<dbReference type="PANTHER" id="PTHR46874:SF1">
    <property type="entry name" value="TUMOR NECROSIS FACTOR RECEPTOR SUPERFAMILY MEMBER 6"/>
    <property type="match status" value="1"/>
</dbReference>
<dbReference type="EMBL" id="JAFIRN010000002">
    <property type="protein sequence ID" value="KAG5855441.1"/>
    <property type="molecule type" value="Genomic_DNA"/>
</dbReference>
<dbReference type="Pfam" id="PF00020">
    <property type="entry name" value="TNFR_c6"/>
    <property type="match status" value="2"/>
</dbReference>
<evidence type="ECO:0000256" key="10">
    <source>
        <dbReference type="SAM" id="Phobius"/>
    </source>
</evidence>
<keyword evidence="5 10" id="KW-0472">Membrane</keyword>
<dbReference type="GO" id="GO:0097527">
    <property type="term" value="P:necroptotic signaling pathway"/>
    <property type="evidence" value="ECO:0007669"/>
    <property type="project" value="TreeGrafter"/>
</dbReference>
<dbReference type="FunFam" id="2.10.50.10:FF:000004">
    <property type="entry name" value="Tumor necrosis factor receptor superfamily member 6"/>
    <property type="match status" value="1"/>
</dbReference>
<gene>
    <name evidence="13" type="ORF">ANANG_G00049090</name>
</gene>
<keyword evidence="10" id="KW-0812">Transmembrane</keyword>
<sequence length="244" mass="27490">MKFSHFLLLILIVLLENLHAQCTTIRKIGRGSSRMKREQCQDGYGEYEGRKCCQCPPGYHVDKCSQNNGTECLPCEGESYRDHANLLDSCEPCTSCNPTANLETEEKCTVMRNTVCTCKKGYYCEEAVREECKACHSCKKCEDGFAIEEECKPTSDTVCKKVGGGALWALIVLPIIFAIAIVYFLKKAFCFDKPKDNCVEDPDPDKDNDINERIPLKHIDLTPHLNDIVKELGPRSTTELTMQN</sequence>
<feature type="repeat" description="TNFR-Cys" evidence="9">
    <location>
        <begin position="117"/>
        <end position="159"/>
    </location>
</feature>
<evidence type="ECO:0000256" key="8">
    <source>
        <dbReference type="ARBA" id="ARBA00023180"/>
    </source>
</evidence>
<dbReference type="Gene3D" id="2.10.50.10">
    <property type="entry name" value="Tumor Necrosis Factor Receptor, subunit A, domain 2"/>
    <property type="match status" value="3"/>
</dbReference>
<feature type="signal peptide" evidence="11">
    <location>
        <begin position="1"/>
        <end position="20"/>
    </location>
</feature>
<dbReference type="GO" id="GO:0031265">
    <property type="term" value="C:CD95 death-inducing signaling complex"/>
    <property type="evidence" value="ECO:0007669"/>
    <property type="project" value="TreeGrafter"/>
</dbReference>
<dbReference type="Proteomes" id="UP001044222">
    <property type="component" value="Unassembled WGS sequence"/>
</dbReference>
<feature type="domain" description="TNFR-Cys" evidence="12">
    <location>
        <begin position="74"/>
        <end position="116"/>
    </location>
</feature>
<evidence type="ECO:0000313" key="14">
    <source>
        <dbReference type="Proteomes" id="UP001044222"/>
    </source>
</evidence>
<keyword evidence="4" id="KW-0677">Repeat</keyword>